<protein>
    <submittedName>
        <fullName evidence="1">Uncharacterized protein</fullName>
    </submittedName>
</protein>
<sequence>MRGHCGIPPLSTCFKIGWLCSQPHTRIYFIEVEEEATNSKVKTWLTRIIKNWRQRRRLKILRKKGGILQPIFTLLGFEGSISPTKREHAHVLVAGQGRCCSSRSLDDSLPSRLSSLELAPLLPEEKDQPLLHFKKEDSYFLVSQKVRVCKRIQSMMRTKTMASNALVELVDPNKKTAYAKIILIIVFAKVVTTAKVNRKMSLSLHIQVPQCRVKSHAKRARKFSVLSGNWSWLQARISECEDDYPSPDLEDVPHVLK</sequence>
<proteinExistence type="predicted"/>
<reference evidence="1 2" key="1">
    <citation type="submission" date="2024-01" db="EMBL/GenBank/DDBJ databases">
        <title>The genomes of 5 underutilized Papilionoideae crops provide insights into root nodulation and disease resistanc.</title>
        <authorList>
            <person name="Jiang F."/>
        </authorList>
    </citation>
    <scope>NUCLEOTIDE SEQUENCE [LARGE SCALE GENOMIC DNA]</scope>
    <source>
        <strain evidence="1">LVBAO_FW01</strain>
        <tissue evidence="1">Leaves</tissue>
    </source>
</reference>
<evidence type="ECO:0000313" key="2">
    <source>
        <dbReference type="Proteomes" id="UP001367508"/>
    </source>
</evidence>
<evidence type="ECO:0000313" key="1">
    <source>
        <dbReference type="EMBL" id="KAK7361270.1"/>
    </source>
</evidence>
<dbReference type="Proteomes" id="UP001367508">
    <property type="component" value="Unassembled WGS sequence"/>
</dbReference>
<organism evidence="1 2">
    <name type="scientific">Canavalia gladiata</name>
    <name type="common">Sword bean</name>
    <name type="synonym">Dolichos gladiatus</name>
    <dbReference type="NCBI Taxonomy" id="3824"/>
    <lineage>
        <taxon>Eukaryota</taxon>
        <taxon>Viridiplantae</taxon>
        <taxon>Streptophyta</taxon>
        <taxon>Embryophyta</taxon>
        <taxon>Tracheophyta</taxon>
        <taxon>Spermatophyta</taxon>
        <taxon>Magnoliopsida</taxon>
        <taxon>eudicotyledons</taxon>
        <taxon>Gunneridae</taxon>
        <taxon>Pentapetalae</taxon>
        <taxon>rosids</taxon>
        <taxon>fabids</taxon>
        <taxon>Fabales</taxon>
        <taxon>Fabaceae</taxon>
        <taxon>Papilionoideae</taxon>
        <taxon>50 kb inversion clade</taxon>
        <taxon>NPAAA clade</taxon>
        <taxon>indigoferoid/millettioid clade</taxon>
        <taxon>Phaseoleae</taxon>
        <taxon>Canavalia</taxon>
    </lineage>
</organism>
<name>A0AAN9MUI6_CANGL</name>
<dbReference type="AlphaFoldDB" id="A0AAN9MUI6"/>
<accession>A0AAN9MUI6</accession>
<comment type="caution">
    <text evidence="1">The sequence shown here is derived from an EMBL/GenBank/DDBJ whole genome shotgun (WGS) entry which is preliminary data.</text>
</comment>
<keyword evidence="2" id="KW-1185">Reference proteome</keyword>
<dbReference type="EMBL" id="JAYMYQ010000001">
    <property type="protein sequence ID" value="KAK7361270.1"/>
    <property type="molecule type" value="Genomic_DNA"/>
</dbReference>
<gene>
    <name evidence="1" type="ORF">VNO77_03319</name>
</gene>